<dbReference type="InterPro" id="IPR045864">
    <property type="entry name" value="aa-tRNA-synth_II/BPL/LPL"/>
</dbReference>
<evidence type="ECO:0000313" key="4">
    <source>
        <dbReference type="Proteomes" id="UP000829685"/>
    </source>
</evidence>
<dbReference type="InterPro" id="IPR004143">
    <property type="entry name" value="BPL_LPL_catalytic"/>
</dbReference>
<dbReference type="Proteomes" id="UP000829685">
    <property type="component" value="Unassembled WGS sequence"/>
</dbReference>
<feature type="compositionally biased region" description="Basic and acidic residues" evidence="1">
    <location>
        <begin position="333"/>
        <end position="343"/>
    </location>
</feature>
<evidence type="ECO:0000259" key="2">
    <source>
        <dbReference type="PROSITE" id="PS51733"/>
    </source>
</evidence>
<feature type="region of interest" description="Disordered" evidence="1">
    <location>
        <begin position="47"/>
        <end position="66"/>
    </location>
</feature>
<dbReference type="PANTHER" id="PTHR10993:SF7">
    <property type="entry name" value="LIPOYLTRANSFERASE 2, MITOCHONDRIAL-RELATED"/>
    <property type="match status" value="1"/>
</dbReference>
<protein>
    <recommendedName>
        <fullName evidence="2">BPL/LPL catalytic domain-containing protein</fullName>
    </recommendedName>
</protein>
<name>A0A9P9WL79_9PEZI</name>
<dbReference type="Gene3D" id="3.30.930.10">
    <property type="entry name" value="Bira Bifunctional Protein, Domain 2"/>
    <property type="match status" value="1"/>
</dbReference>
<evidence type="ECO:0000313" key="3">
    <source>
        <dbReference type="EMBL" id="KAI1869412.1"/>
    </source>
</evidence>
<keyword evidence="4" id="KW-1185">Reference proteome</keyword>
<dbReference type="GO" id="GO:0009249">
    <property type="term" value="P:protein lipoylation"/>
    <property type="evidence" value="ECO:0007669"/>
    <property type="project" value="TreeGrafter"/>
</dbReference>
<feature type="region of interest" description="Disordered" evidence="1">
    <location>
        <begin position="71"/>
        <end position="130"/>
    </location>
</feature>
<dbReference type="PANTHER" id="PTHR10993">
    <property type="entry name" value="OCTANOYLTRANSFERASE"/>
    <property type="match status" value="1"/>
</dbReference>
<comment type="caution">
    <text evidence="3">The sequence shown here is derived from an EMBL/GenBank/DDBJ whole genome shotgun (WGS) entry which is preliminary data.</text>
</comment>
<dbReference type="SUPFAM" id="SSF55681">
    <property type="entry name" value="Class II aaRS and biotin synthetases"/>
    <property type="match status" value="1"/>
</dbReference>
<evidence type="ECO:0000256" key="1">
    <source>
        <dbReference type="SAM" id="MobiDB-lite"/>
    </source>
</evidence>
<dbReference type="PROSITE" id="PS51733">
    <property type="entry name" value="BPL_LPL_CATALYTIC"/>
    <property type="match status" value="1"/>
</dbReference>
<accession>A0A9P9WL79</accession>
<feature type="compositionally biased region" description="Polar residues" evidence="1">
    <location>
        <begin position="111"/>
        <end position="126"/>
    </location>
</feature>
<dbReference type="AlphaFoldDB" id="A0A9P9WL79"/>
<feature type="region of interest" description="Disordered" evidence="1">
    <location>
        <begin position="322"/>
        <end position="357"/>
    </location>
</feature>
<gene>
    <name evidence="3" type="ORF">JX265_006502</name>
</gene>
<feature type="domain" description="BPL/LPL catalytic" evidence="2">
    <location>
        <begin position="54"/>
        <end position="284"/>
    </location>
</feature>
<dbReference type="Pfam" id="PF21948">
    <property type="entry name" value="LplA-B_cat"/>
    <property type="match status" value="1"/>
</dbReference>
<dbReference type="EMBL" id="JAFIMR010000015">
    <property type="protein sequence ID" value="KAI1869412.1"/>
    <property type="molecule type" value="Genomic_DNA"/>
</dbReference>
<feature type="compositionally biased region" description="Polar residues" evidence="1">
    <location>
        <begin position="71"/>
        <end position="80"/>
    </location>
</feature>
<dbReference type="GO" id="GO:0033819">
    <property type="term" value="F:lipoyl(octanoyl) transferase activity"/>
    <property type="evidence" value="ECO:0007669"/>
    <property type="project" value="TreeGrafter"/>
</dbReference>
<organism evidence="3 4">
    <name type="scientific">Neoarthrinium moseri</name>
    <dbReference type="NCBI Taxonomy" id="1658444"/>
    <lineage>
        <taxon>Eukaryota</taxon>
        <taxon>Fungi</taxon>
        <taxon>Dikarya</taxon>
        <taxon>Ascomycota</taxon>
        <taxon>Pezizomycotina</taxon>
        <taxon>Sordariomycetes</taxon>
        <taxon>Xylariomycetidae</taxon>
        <taxon>Amphisphaeriales</taxon>
        <taxon>Apiosporaceae</taxon>
        <taxon>Neoarthrinium</taxon>
    </lineage>
</organism>
<reference evidence="3" key="1">
    <citation type="submission" date="2021-03" db="EMBL/GenBank/DDBJ databases">
        <title>Revisited historic fungal species revealed as producer of novel bioactive compounds through whole genome sequencing and comparative genomics.</title>
        <authorList>
            <person name="Vignolle G.A."/>
            <person name="Hochenegger N."/>
            <person name="Mach R.L."/>
            <person name="Mach-Aigner A.R."/>
            <person name="Javad Rahimi M."/>
            <person name="Salim K.A."/>
            <person name="Chan C.M."/>
            <person name="Lim L.B.L."/>
            <person name="Cai F."/>
            <person name="Druzhinina I.S."/>
            <person name="U'Ren J.M."/>
            <person name="Derntl C."/>
        </authorList>
    </citation>
    <scope>NUCLEOTIDE SEQUENCE</scope>
    <source>
        <strain evidence="3">TUCIM 5799</strain>
    </source>
</reference>
<sequence length="357" mass="39753">MPLLRHIRIPPVPSTGKSVAPRYPTYAHVDSIQSKLQARLLDYKASLSSEHPKPAPAPSILSFTPAPTYTLGRRQTQPLSAEQERRLRAPLHVQHPVLNSRDGHDKYSAGEGSQSRSFAPEVTNTPRGGLATYHGPGQVVFWPVIDLHSPLHRHFTVRDYACLLEKTTIAALARATEVFSPQGVTVLRDAEKTVIRGFTTKENPGVWVNSHPAQGPEHERKIAALGVQLRRHVTSLGVAVNISMPVSGPELTNPWGRIVACGIEDKGVTSVMDELYGEHWRSTVKKSAAEKEKELYLRIAEVLRRQLEVVWVEEFTKRLELKTDSTSTNQSRQVEEYLPKDGPDSGWLSGERNDELV</sequence>
<proteinExistence type="predicted"/>